<name>A0A818YDF0_9BILA</name>
<comment type="caution">
    <text evidence="4">The sequence shown here is derived from an EMBL/GenBank/DDBJ whole genome shotgun (WGS) entry which is preliminary data.</text>
</comment>
<dbReference type="SMART" id="SM00560">
    <property type="entry name" value="LamGL"/>
    <property type="match status" value="1"/>
</dbReference>
<keyword evidence="2" id="KW-1015">Disulfide bond</keyword>
<dbReference type="EMBL" id="CAJOAZ010001010">
    <property type="protein sequence ID" value="CAF3749423.1"/>
    <property type="molecule type" value="Genomic_DNA"/>
</dbReference>
<evidence type="ECO:0000256" key="2">
    <source>
        <dbReference type="ARBA" id="ARBA00023157"/>
    </source>
</evidence>
<dbReference type="Gene3D" id="2.60.120.200">
    <property type="match status" value="2"/>
</dbReference>
<gene>
    <name evidence="4" type="ORF">OXD698_LOCUS15364</name>
</gene>
<evidence type="ECO:0000313" key="5">
    <source>
        <dbReference type="Proteomes" id="UP000663844"/>
    </source>
</evidence>
<evidence type="ECO:0000256" key="1">
    <source>
        <dbReference type="ARBA" id="ARBA00022729"/>
    </source>
</evidence>
<dbReference type="Proteomes" id="UP000663844">
    <property type="component" value="Unassembled WGS sequence"/>
</dbReference>
<protein>
    <recommendedName>
        <fullName evidence="3">LamG-like jellyroll fold domain-containing protein</fullName>
    </recommendedName>
</protein>
<reference evidence="4" key="1">
    <citation type="submission" date="2021-02" db="EMBL/GenBank/DDBJ databases">
        <authorList>
            <person name="Nowell W R."/>
        </authorList>
    </citation>
    <scope>NUCLEOTIDE SEQUENCE</scope>
</reference>
<proteinExistence type="predicted"/>
<evidence type="ECO:0000259" key="3">
    <source>
        <dbReference type="SMART" id="SM00560"/>
    </source>
</evidence>
<dbReference type="PANTHER" id="PTHR42535:SF2">
    <property type="entry name" value="CHROMOSOME UNDETERMINED SCAFFOLD_146, WHOLE GENOME SHOTGUN SEQUENCE"/>
    <property type="match status" value="1"/>
</dbReference>
<dbReference type="InterPro" id="IPR013320">
    <property type="entry name" value="ConA-like_dom_sf"/>
</dbReference>
<dbReference type="AlphaFoldDB" id="A0A818YDF0"/>
<dbReference type="SUPFAM" id="SSF49899">
    <property type="entry name" value="Concanavalin A-like lectins/glucanases"/>
    <property type="match status" value="2"/>
</dbReference>
<dbReference type="PANTHER" id="PTHR42535">
    <property type="entry name" value="OOKINETE PROTEIN, PUTATIVE-RELATED"/>
    <property type="match status" value="1"/>
</dbReference>
<accession>A0A818YDF0</accession>
<keyword evidence="1" id="KW-0732">Signal</keyword>
<evidence type="ECO:0000313" key="4">
    <source>
        <dbReference type="EMBL" id="CAF3749423.1"/>
    </source>
</evidence>
<dbReference type="InterPro" id="IPR006558">
    <property type="entry name" value="LamG-like"/>
</dbReference>
<dbReference type="Pfam" id="PF13385">
    <property type="entry name" value="Laminin_G_3"/>
    <property type="match status" value="2"/>
</dbReference>
<organism evidence="4 5">
    <name type="scientific">Adineta steineri</name>
    <dbReference type="NCBI Taxonomy" id="433720"/>
    <lineage>
        <taxon>Eukaryota</taxon>
        <taxon>Metazoa</taxon>
        <taxon>Spiralia</taxon>
        <taxon>Gnathifera</taxon>
        <taxon>Rotifera</taxon>
        <taxon>Eurotatoria</taxon>
        <taxon>Bdelloidea</taxon>
        <taxon>Adinetida</taxon>
        <taxon>Adinetidae</taxon>
        <taxon>Adineta</taxon>
    </lineage>
</organism>
<sequence length="649" mass="68821">MRFIEATTRVGIIYNASLSNSANISMNGTSNQCLCTMLFSSNGTILSFNYNSTSQKCTFFTNYSSIITYQMQADPTSTFYFLQLPSSNSSSLATTTVTASTIKTTTTEALSTAVTSLIATTTVAASTMKTTTTEALSTAVTSSIATTTVTASTLKTTTTEALSTVVTSSIATTTVTVSTLKTTTTEALSTAVTSTLAITTVTASTMKTTTAHALTTVVTSTHQTYVTTGKSTIVTSIFWAFNSDYKDVYNVYNGATTNGATFSSSVGITGYGSALSVPRTSSAYVSVFSPTLSLVNQSFTVAAWVYPTSTMYANDFPILVQCVTGADEKCFQALLRYGVPLLTFYYDDCNGVANFTANKWAHVAFVYDLSAKQQRIYVNGYLDSTHNSSGPYTGLGTSGLFIGGTTELNMYYDGLIDELSVDTRVKSASEILDIATLVLYYSFDSNTLTTDSGPNRINGTSVNAASALSGRVNSAISFQGNSSYFQANGLVLFGTSDLPYSFSLWINPGSVTSGILLFAWKNASWCLPVLGFTSAGHLYTTSKTSHNSTLLNSSSIIPTNVWTHVAHTYAPSTGIRLYINGTLSASSSAFNFSSTSSPISIALANCVNTTLCSCSTVPISMTPYNGLIDEFRFYSRALSATDVSSLANP</sequence>
<feature type="domain" description="LamG-like jellyroll fold" evidence="3">
    <location>
        <begin position="297"/>
        <end position="429"/>
    </location>
</feature>